<feature type="compositionally biased region" description="Low complexity" evidence="1">
    <location>
        <begin position="426"/>
        <end position="435"/>
    </location>
</feature>
<dbReference type="Pfam" id="PF03530">
    <property type="entry name" value="SK_channel"/>
    <property type="match status" value="1"/>
</dbReference>
<proteinExistence type="predicted"/>
<keyword evidence="2" id="KW-0472">Membrane</keyword>
<feature type="transmembrane region" description="Helical" evidence="2">
    <location>
        <begin position="456"/>
        <end position="473"/>
    </location>
</feature>
<sequence>MNDFAQNNANGQPPQPKLNCSSFLNSPGPFSSPGANFNYDNYRKASVSSTSSRLLTVGDVQQPLVQHQHATTIQHQYSVYKTPSVTPGSSMDRKTSRASNRSTVSASVVHLNTPPKFRVTDSNQSSTETQEYGEDPATVNASASERQKKLALSPPSLHISFDVAEPDHENNHLLHQNLMPLSVSTDNFRRQFSLHHHHQNHRGCCLAAIMINGHAGALNDRSRHKMSAPSTATQPAHDVVVESSGVGGKIRYTFASPTTSPILKRLYDIRRAKQQRSLEGQSDFADIGAHYMRLVGAFNPFKDYQALPEKYMEDFKTVTGILSAPEKTAAFRKSKTISQSTENDSIQVQICDPNSKLIYDKKAASRHPSEDVTNKSLLGAVLSTQLSASQSEWGGVGGSFNGAGGNPSRPPSVLSTSRQQQQVMASNNKNNNKDSNIQVNCRLRRRNELFEMRRRFCDYSFAVALLGIAMMILENEMTSSSGGYEYKMSAFSNILKSLIVLSTLCLLSLIVSFCPIPGAFYFTWTTVHADGKTVTHAQVPLDVLLSIPMFF</sequence>
<feature type="region of interest" description="Disordered" evidence="1">
    <location>
        <begin position="81"/>
        <end position="150"/>
    </location>
</feature>
<organism evidence="3 4">
    <name type="scientific">Romanomermis culicivorax</name>
    <name type="common">Nematode worm</name>
    <dbReference type="NCBI Taxonomy" id="13658"/>
    <lineage>
        <taxon>Eukaryota</taxon>
        <taxon>Metazoa</taxon>
        <taxon>Ecdysozoa</taxon>
        <taxon>Nematoda</taxon>
        <taxon>Enoplea</taxon>
        <taxon>Dorylaimia</taxon>
        <taxon>Mermithida</taxon>
        <taxon>Mermithoidea</taxon>
        <taxon>Mermithidae</taxon>
        <taxon>Romanomermis</taxon>
    </lineage>
</organism>
<dbReference type="AlphaFoldDB" id="A0A915L564"/>
<evidence type="ECO:0000313" key="4">
    <source>
        <dbReference type="WBParaSite" id="nRc.2.0.1.t45653-RA"/>
    </source>
</evidence>
<feature type="compositionally biased region" description="Polar residues" evidence="1">
    <location>
        <begin position="413"/>
        <end position="425"/>
    </location>
</feature>
<protein>
    <submittedName>
        <fullName evidence="4">Uncharacterized protein</fullName>
    </submittedName>
</protein>
<evidence type="ECO:0000256" key="2">
    <source>
        <dbReference type="SAM" id="Phobius"/>
    </source>
</evidence>
<feature type="region of interest" description="Disordered" evidence="1">
    <location>
        <begin position="397"/>
        <end position="435"/>
    </location>
</feature>
<dbReference type="InterPro" id="IPR015449">
    <property type="entry name" value="K_chnl_Ca-activ_SK"/>
</dbReference>
<reference evidence="4" key="1">
    <citation type="submission" date="2022-11" db="UniProtKB">
        <authorList>
            <consortium name="WormBaseParasite"/>
        </authorList>
    </citation>
    <scope>IDENTIFICATION</scope>
</reference>
<dbReference type="GO" id="GO:0016286">
    <property type="term" value="F:small conductance calcium-activated potassium channel activity"/>
    <property type="evidence" value="ECO:0007669"/>
    <property type="project" value="InterPro"/>
</dbReference>
<keyword evidence="2" id="KW-0812">Transmembrane</keyword>
<evidence type="ECO:0000256" key="1">
    <source>
        <dbReference type="SAM" id="MobiDB-lite"/>
    </source>
</evidence>
<accession>A0A915L564</accession>
<dbReference type="GO" id="GO:0016020">
    <property type="term" value="C:membrane"/>
    <property type="evidence" value="ECO:0007669"/>
    <property type="project" value="InterPro"/>
</dbReference>
<keyword evidence="3" id="KW-1185">Reference proteome</keyword>
<keyword evidence="2" id="KW-1133">Transmembrane helix</keyword>
<feature type="compositionally biased region" description="Polar residues" evidence="1">
    <location>
        <begin position="97"/>
        <end position="106"/>
    </location>
</feature>
<dbReference type="PANTHER" id="PTHR10153">
    <property type="entry name" value="SMALL CONDUCTANCE CALCIUM-ACTIVATED POTASSIUM CHANNEL"/>
    <property type="match status" value="1"/>
</dbReference>
<dbReference type="WBParaSite" id="nRc.2.0.1.t45653-RA">
    <property type="protein sequence ID" value="nRc.2.0.1.t45653-RA"/>
    <property type="gene ID" value="nRc.2.0.1.g45653"/>
</dbReference>
<feature type="transmembrane region" description="Helical" evidence="2">
    <location>
        <begin position="493"/>
        <end position="514"/>
    </location>
</feature>
<name>A0A915L564_ROMCU</name>
<evidence type="ECO:0000313" key="3">
    <source>
        <dbReference type="Proteomes" id="UP000887565"/>
    </source>
</evidence>
<dbReference type="Proteomes" id="UP000887565">
    <property type="component" value="Unplaced"/>
</dbReference>
<feature type="region of interest" description="Disordered" evidence="1">
    <location>
        <begin position="1"/>
        <end position="25"/>
    </location>
</feature>
<feature type="compositionally biased region" description="Polar residues" evidence="1">
    <location>
        <begin position="120"/>
        <end position="130"/>
    </location>
</feature>